<dbReference type="Pfam" id="PF00106">
    <property type="entry name" value="adh_short"/>
    <property type="match status" value="1"/>
</dbReference>
<evidence type="ECO:0000313" key="4">
    <source>
        <dbReference type="EMBL" id="OSC35076.1"/>
    </source>
</evidence>
<dbReference type="PRINTS" id="PR00081">
    <property type="entry name" value="GDHRDH"/>
</dbReference>
<sequence length="278" mass="29082">MTQVTGLRVAITGGAQGIGRALGQALTASGARVALGDIQDAAVMQTATDLGAVGRHLDVTDPESFESFLDEAATELGGLDALINNAGIMPIGPLLAESPDVIRRAVEVNLLGMITGTRLAGRRFADRGRGHVLNIASVMGAISSPNAATYCATKSAVIGFSAALRQEWRTSGVVISAICPGFVRTELIAGMTPPRLLERFMVVDPDDVARAAITELRRGSSRTVFVPRPVGWIARGTGVLPTALVDGVFRLAGGEKVTAGIDHTQRAAYRARIEGRDE</sequence>
<dbReference type="InterPro" id="IPR036291">
    <property type="entry name" value="NAD(P)-bd_dom_sf"/>
</dbReference>
<dbReference type="Gene3D" id="3.40.50.720">
    <property type="entry name" value="NAD(P)-binding Rossmann-like Domain"/>
    <property type="match status" value="1"/>
</dbReference>
<keyword evidence="2" id="KW-0560">Oxidoreductase</keyword>
<name>A0A7I7S9A2_9MYCO</name>
<dbReference type="PRINTS" id="PR00080">
    <property type="entry name" value="SDRFAMILY"/>
</dbReference>
<evidence type="ECO:0000256" key="2">
    <source>
        <dbReference type="ARBA" id="ARBA00023002"/>
    </source>
</evidence>
<dbReference type="GO" id="GO:0016020">
    <property type="term" value="C:membrane"/>
    <property type="evidence" value="ECO:0007669"/>
    <property type="project" value="TreeGrafter"/>
</dbReference>
<dbReference type="GO" id="GO:0016491">
    <property type="term" value="F:oxidoreductase activity"/>
    <property type="evidence" value="ECO:0007669"/>
    <property type="project" value="UniProtKB-KW"/>
</dbReference>
<evidence type="ECO:0000256" key="3">
    <source>
        <dbReference type="RuleBase" id="RU000363"/>
    </source>
</evidence>
<dbReference type="CDD" id="cd05233">
    <property type="entry name" value="SDR_c"/>
    <property type="match status" value="1"/>
</dbReference>
<dbReference type="InterPro" id="IPR002347">
    <property type="entry name" value="SDR_fam"/>
</dbReference>
<dbReference type="RefSeq" id="WP_085302449.1">
    <property type="nucleotide sequence ID" value="NZ_AP022594.1"/>
</dbReference>
<dbReference type="OrthoDB" id="9775296at2"/>
<accession>A0A7I7S9A2</accession>
<organism evidence="4 5">
    <name type="scientific">Mycolicibacillus koreensis</name>
    <dbReference type="NCBI Taxonomy" id="1069220"/>
    <lineage>
        <taxon>Bacteria</taxon>
        <taxon>Bacillati</taxon>
        <taxon>Actinomycetota</taxon>
        <taxon>Actinomycetes</taxon>
        <taxon>Mycobacteriales</taxon>
        <taxon>Mycobacteriaceae</taxon>
        <taxon>Mycolicibacillus</taxon>
    </lineage>
</organism>
<comment type="caution">
    <text evidence="4">The sequence shown here is derived from an EMBL/GenBank/DDBJ whole genome shotgun (WGS) entry which is preliminary data.</text>
</comment>
<dbReference type="Proteomes" id="UP000193577">
    <property type="component" value="Unassembled WGS sequence"/>
</dbReference>
<dbReference type="PROSITE" id="PS00061">
    <property type="entry name" value="ADH_SHORT"/>
    <property type="match status" value="1"/>
</dbReference>
<evidence type="ECO:0000313" key="5">
    <source>
        <dbReference type="Proteomes" id="UP000193577"/>
    </source>
</evidence>
<dbReference type="EMBL" id="NCXO01000006">
    <property type="protein sequence ID" value="OSC35076.1"/>
    <property type="molecule type" value="Genomic_DNA"/>
</dbReference>
<dbReference type="AlphaFoldDB" id="A0A7I7S9A2"/>
<proteinExistence type="inferred from homology"/>
<reference evidence="4 5" key="1">
    <citation type="submission" date="2017-04" db="EMBL/GenBank/DDBJ databases">
        <title>The new phylogeny of genus Mycobacterium.</title>
        <authorList>
            <person name="Tortoli E."/>
            <person name="Trovato A."/>
            <person name="Cirillo D.M."/>
        </authorList>
    </citation>
    <scope>NUCLEOTIDE SEQUENCE [LARGE SCALE GENOMIC DNA]</scope>
    <source>
        <strain evidence="4 5">KCTC 19819</strain>
    </source>
</reference>
<dbReference type="InterPro" id="IPR020904">
    <property type="entry name" value="Sc_DH/Rdtase_CS"/>
</dbReference>
<gene>
    <name evidence="4" type="ORF">B8W67_04645</name>
</gene>
<protein>
    <submittedName>
        <fullName evidence="4">Uncharacterized protein</fullName>
    </submittedName>
</protein>
<comment type="similarity">
    <text evidence="1 3">Belongs to the short-chain dehydrogenases/reductases (SDR) family.</text>
</comment>
<dbReference type="SUPFAM" id="SSF51735">
    <property type="entry name" value="NAD(P)-binding Rossmann-fold domains"/>
    <property type="match status" value="1"/>
</dbReference>
<dbReference type="PANTHER" id="PTHR44196:SF1">
    <property type="entry name" value="DEHYDROGENASE_REDUCTASE SDR FAMILY MEMBER 7B"/>
    <property type="match status" value="1"/>
</dbReference>
<evidence type="ECO:0000256" key="1">
    <source>
        <dbReference type="ARBA" id="ARBA00006484"/>
    </source>
</evidence>
<dbReference type="PANTHER" id="PTHR44196">
    <property type="entry name" value="DEHYDROGENASE/REDUCTASE SDR FAMILY MEMBER 7B"/>
    <property type="match status" value="1"/>
</dbReference>
<dbReference type="NCBIfam" id="NF005878">
    <property type="entry name" value="PRK07825.1"/>
    <property type="match status" value="1"/>
</dbReference>
<keyword evidence="5" id="KW-1185">Reference proteome</keyword>